<evidence type="ECO:0000313" key="1">
    <source>
        <dbReference type="EMBL" id="GAA0391812.1"/>
    </source>
</evidence>
<sequence>MLTVFRLLYGKDAKIGNVFADKGSSLSFSKLYNHTKTVIGALPLWQINYKAMT</sequence>
<comment type="caution">
    <text evidence="1">The sequence shown here is derived from an EMBL/GenBank/DDBJ whole genome shotgun (WGS) entry which is preliminary data.</text>
</comment>
<dbReference type="Proteomes" id="UP001500340">
    <property type="component" value="Unassembled WGS sequence"/>
</dbReference>
<proteinExistence type="predicted"/>
<reference evidence="2" key="1">
    <citation type="journal article" date="2019" name="Int. J. Syst. Evol. Microbiol.">
        <title>The Global Catalogue of Microorganisms (GCM) 10K type strain sequencing project: providing services to taxonomists for standard genome sequencing and annotation.</title>
        <authorList>
            <consortium name="The Broad Institute Genomics Platform"/>
            <consortium name="The Broad Institute Genome Sequencing Center for Infectious Disease"/>
            <person name="Wu L."/>
            <person name="Ma J."/>
        </authorList>
    </citation>
    <scope>NUCLEOTIDE SEQUENCE [LARGE SCALE GENOMIC DNA]</scope>
    <source>
        <strain evidence="2">JCM 12774</strain>
    </source>
</reference>
<name>A0ABP3I6N0_9BACL</name>
<organism evidence="1 2">
    <name type="scientific">Paenibacillus motobuensis</name>
    <dbReference type="NCBI Taxonomy" id="295324"/>
    <lineage>
        <taxon>Bacteria</taxon>
        <taxon>Bacillati</taxon>
        <taxon>Bacillota</taxon>
        <taxon>Bacilli</taxon>
        <taxon>Bacillales</taxon>
        <taxon>Paenibacillaceae</taxon>
        <taxon>Paenibacillus</taxon>
    </lineage>
</organism>
<keyword evidence="2" id="KW-1185">Reference proteome</keyword>
<protein>
    <submittedName>
        <fullName evidence="1">Uncharacterized protein</fullName>
    </submittedName>
</protein>
<dbReference type="EMBL" id="BAAACX010000009">
    <property type="protein sequence ID" value="GAA0391812.1"/>
    <property type="molecule type" value="Genomic_DNA"/>
</dbReference>
<accession>A0ABP3I6N0</accession>
<gene>
    <name evidence="1" type="ORF">GCM10008933_23380</name>
</gene>
<evidence type="ECO:0000313" key="2">
    <source>
        <dbReference type="Proteomes" id="UP001500340"/>
    </source>
</evidence>